<evidence type="ECO:0000256" key="2">
    <source>
        <dbReference type="SAM" id="Phobius"/>
    </source>
</evidence>
<keyword evidence="2" id="KW-1133">Transmembrane helix</keyword>
<comment type="caution">
    <text evidence="3">The sequence shown here is derived from an EMBL/GenBank/DDBJ whole genome shotgun (WGS) entry which is preliminary data.</text>
</comment>
<name>A0A644YNG5_9ZZZZ</name>
<protein>
    <submittedName>
        <fullName evidence="3">Uncharacterized protein</fullName>
    </submittedName>
</protein>
<accession>A0A644YNG5</accession>
<sequence>MTILYVIAAMALTGGVTAIGNLFKRKKLERKIANLGEELTASQAEASAYRKAYEEEKKSHAQTIANYQRHVAALEKFEQDKQEAKDEAAAATASDADRLDFLHDYQL</sequence>
<dbReference type="AlphaFoldDB" id="A0A644YNG5"/>
<reference evidence="3" key="1">
    <citation type="submission" date="2019-08" db="EMBL/GenBank/DDBJ databases">
        <authorList>
            <person name="Kucharzyk K."/>
            <person name="Murdoch R.W."/>
            <person name="Higgins S."/>
            <person name="Loffler F."/>
        </authorList>
    </citation>
    <scope>NUCLEOTIDE SEQUENCE</scope>
</reference>
<feature type="coiled-coil region" evidence="1">
    <location>
        <begin position="25"/>
        <end position="94"/>
    </location>
</feature>
<gene>
    <name evidence="3" type="ORF">SDC9_76717</name>
</gene>
<evidence type="ECO:0000313" key="3">
    <source>
        <dbReference type="EMBL" id="MPM30172.1"/>
    </source>
</evidence>
<feature type="transmembrane region" description="Helical" evidence="2">
    <location>
        <begin position="6"/>
        <end position="23"/>
    </location>
</feature>
<keyword evidence="2" id="KW-0472">Membrane</keyword>
<dbReference type="EMBL" id="VSSQ01005715">
    <property type="protein sequence ID" value="MPM30172.1"/>
    <property type="molecule type" value="Genomic_DNA"/>
</dbReference>
<proteinExistence type="predicted"/>
<keyword evidence="1" id="KW-0175">Coiled coil</keyword>
<keyword evidence="2" id="KW-0812">Transmembrane</keyword>
<evidence type="ECO:0000256" key="1">
    <source>
        <dbReference type="SAM" id="Coils"/>
    </source>
</evidence>
<organism evidence="3">
    <name type="scientific">bioreactor metagenome</name>
    <dbReference type="NCBI Taxonomy" id="1076179"/>
    <lineage>
        <taxon>unclassified sequences</taxon>
        <taxon>metagenomes</taxon>
        <taxon>ecological metagenomes</taxon>
    </lineage>
</organism>